<evidence type="ECO:0000313" key="4">
    <source>
        <dbReference type="EMBL" id="MFD0854913.1"/>
    </source>
</evidence>
<dbReference type="PANTHER" id="PTHR30137">
    <property type="entry name" value="LUCIFERASE-LIKE MONOOXYGENASE"/>
    <property type="match status" value="1"/>
</dbReference>
<evidence type="ECO:0000256" key="1">
    <source>
        <dbReference type="ARBA" id="ARBA00023002"/>
    </source>
</evidence>
<protein>
    <submittedName>
        <fullName evidence="4">LLM class flavin-dependent oxidoreductase</fullName>
    </submittedName>
</protein>
<reference evidence="5" key="1">
    <citation type="journal article" date="2019" name="Int. J. Syst. Evol. Microbiol.">
        <title>The Global Catalogue of Microorganisms (GCM) 10K type strain sequencing project: providing services to taxonomists for standard genome sequencing and annotation.</title>
        <authorList>
            <consortium name="The Broad Institute Genomics Platform"/>
            <consortium name="The Broad Institute Genome Sequencing Center for Infectious Disease"/>
            <person name="Wu L."/>
            <person name="Ma J."/>
        </authorList>
    </citation>
    <scope>NUCLEOTIDE SEQUENCE [LARGE SCALE GENOMIC DNA]</scope>
    <source>
        <strain evidence="5">JCM 31696</strain>
    </source>
</reference>
<dbReference type="InterPro" id="IPR036661">
    <property type="entry name" value="Luciferase-like_sf"/>
</dbReference>
<proteinExistence type="predicted"/>
<dbReference type="Gene3D" id="3.20.20.30">
    <property type="entry name" value="Luciferase-like domain"/>
    <property type="match status" value="1"/>
</dbReference>
<evidence type="ECO:0000256" key="2">
    <source>
        <dbReference type="ARBA" id="ARBA00023033"/>
    </source>
</evidence>
<keyword evidence="1" id="KW-0560">Oxidoreductase</keyword>
<sequence length="75" mass="7856">MAFEIGVMTFGEITEDPVTGAIPSPGRRARDTIEQAKVADQVGLDVFGVGEHHRTDFVGSAPSILLAAAAEQTTT</sequence>
<dbReference type="Proteomes" id="UP001597083">
    <property type="component" value="Unassembled WGS sequence"/>
</dbReference>
<dbReference type="InterPro" id="IPR011251">
    <property type="entry name" value="Luciferase-like_dom"/>
</dbReference>
<dbReference type="InterPro" id="IPR050766">
    <property type="entry name" value="Bact_Lucif_Oxidored"/>
</dbReference>
<evidence type="ECO:0000313" key="5">
    <source>
        <dbReference type="Proteomes" id="UP001597083"/>
    </source>
</evidence>
<comment type="caution">
    <text evidence="4">The sequence shown here is derived from an EMBL/GenBank/DDBJ whole genome shotgun (WGS) entry which is preliminary data.</text>
</comment>
<keyword evidence="5" id="KW-1185">Reference proteome</keyword>
<name>A0ABW3CMD6_9ACTN</name>
<evidence type="ECO:0000259" key="3">
    <source>
        <dbReference type="Pfam" id="PF00296"/>
    </source>
</evidence>
<gene>
    <name evidence="4" type="ORF">ACFQ07_21915</name>
</gene>
<organism evidence="4 5">
    <name type="scientific">Actinomadura adrarensis</name>
    <dbReference type="NCBI Taxonomy" id="1819600"/>
    <lineage>
        <taxon>Bacteria</taxon>
        <taxon>Bacillati</taxon>
        <taxon>Actinomycetota</taxon>
        <taxon>Actinomycetes</taxon>
        <taxon>Streptosporangiales</taxon>
        <taxon>Thermomonosporaceae</taxon>
        <taxon>Actinomadura</taxon>
    </lineage>
</organism>
<dbReference type="PANTHER" id="PTHR30137:SF8">
    <property type="entry name" value="BLR5498 PROTEIN"/>
    <property type="match status" value="1"/>
</dbReference>
<feature type="domain" description="Luciferase-like" evidence="3">
    <location>
        <begin position="4"/>
        <end position="74"/>
    </location>
</feature>
<dbReference type="SUPFAM" id="SSF51679">
    <property type="entry name" value="Bacterial luciferase-like"/>
    <property type="match status" value="1"/>
</dbReference>
<keyword evidence="2" id="KW-0503">Monooxygenase</keyword>
<accession>A0ABW3CMD6</accession>
<dbReference type="Pfam" id="PF00296">
    <property type="entry name" value="Bac_luciferase"/>
    <property type="match status" value="1"/>
</dbReference>
<dbReference type="EMBL" id="JBHTIR010003253">
    <property type="protein sequence ID" value="MFD0854913.1"/>
    <property type="molecule type" value="Genomic_DNA"/>
</dbReference>